<reference evidence="1 2" key="1">
    <citation type="submission" date="2017-01" db="EMBL/GenBank/DDBJ databases">
        <title>The cable genome- insights into the physiology and evolution of filamentous bacteria capable of sulfide oxidation via long distance electron transfer.</title>
        <authorList>
            <person name="Schreiber L."/>
            <person name="Bjerg J.T."/>
            <person name="Boggild A."/>
            <person name="Van De Vossenberg J."/>
            <person name="Meysman F."/>
            <person name="Nielsen L.P."/>
            <person name="Schramm A."/>
            <person name="Kjeldsen K.U."/>
        </authorList>
    </citation>
    <scope>NUCLEOTIDE SEQUENCE [LARGE SCALE GENOMIC DNA]</scope>
    <source>
        <strain evidence="1">MCF</strain>
    </source>
</reference>
<proteinExistence type="predicted"/>
<name>A0A3S3RTX4_9BACT</name>
<accession>A0A3S3RTX4</accession>
<evidence type="ECO:0000313" key="2">
    <source>
        <dbReference type="Proteomes" id="UP000287853"/>
    </source>
</evidence>
<sequence>MEEKTASSSLCWRRVRRIRSISCSAIRFSEITRPLISRERPCSWRLTSRVFSPEESCSAPRLISSRGRLMRRASCREKTAASRIVRREARTTRLRMVPRTVFRAVAGTDNRSAPVLSA</sequence>
<comment type="caution">
    <text evidence="1">The sequence shown here is derived from an EMBL/GenBank/DDBJ whole genome shotgun (WGS) entry which is preliminary data.</text>
</comment>
<protein>
    <submittedName>
        <fullName evidence="1">Uncharacterized protein</fullName>
    </submittedName>
</protein>
<dbReference type="Proteomes" id="UP000287853">
    <property type="component" value="Unassembled WGS sequence"/>
</dbReference>
<evidence type="ECO:0000313" key="1">
    <source>
        <dbReference type="EMBL" id="RWX47911.1"/>
    </source>
</evidence>
<dbReference type="AlphaFoldDB" id="A0A3S3RTX4"/>
<dbReference type="EMBL" id="MTKO01000015">
    <property type="protein sequence ID" value="RWX47911.1"/>
    <property type="molecule type" value="Genomic_DNA"/>
</dbReference>
<keyword evidence="2" id="KW-1185">Reference proteome</keyword>
<gene>
    <name evidence="1" type="ORF">H206_05486</name>
</gene>
<organism evidence="1 2">
    <name type="scientific">Candidatus Electrothrix aarhusensis</name>
    <dbReference type="NCBI Taxonomy" id="1859131"/>
    <lineage>
        <taxon>Bacteria</taxon>
        <taxon>Pseudomonadati</taxon>
        <taxon>Thermodesulfobacteriota</taxon>
        <taxon>Desulfobulbia</taxon>
        <taxon>Desulfobulbales</taxon>
        <taxon>Desulfobulbaceae</taxon>
        <taxon>Candidatus Electrothrix</taxon>
    </lineage>
</organism>